<comment type="catalytic activity">
    <reaction evidence="15 16 17">
        <text>ATP + H2O = ADP + phosphate + H(+)</text>
        <dbReference type="Rhea" id="RHEA:13065"/>
        <dbReference type="ChEBI" id="CHEBI:15377"/>
        <dbReference type="ChEBI" id="CHEBI:15378"/>
        <dbReference type="ChEBI" id="CHEBI:30616"/>
        <dbReference type="ChEBI" id="CHEBI:43474"/>
        <dbReference type="ChEBI" id="CHEBI:456216"/>
    </reaction>
</comment>
<feature type="region of interest" description="Topoisomerase I" evidence="16">
    <location>
        <begin position="660"/>
        <end position="1295"/>
    </location>
</feature>
<gene>
    <name evidence="16" type="primary">rgy</name>
    <name evidence="23" type="ordered locus">Tagg_1187</name>
</gene>
<dbReference type="SMART" id="SM00487">
    <property type="entry name" value="DEXDc"/>
    <property type="match status" value="1"/>
</dbReference>
<dbReference type="GO" id="GO:0008094">
    <property type="term" value="F:ATP-dependent activity, acting on DNA"/>
    <property type="evidence" value="ECO:0007669"/>
    <property type="project" value="UniProtKB-UniRule"/>
</dbReference>
<feature type="domain" description="Topo IA-type catalytic" evidence="22">
    <location>
        <begin position="838"/>
        <end position="1272"/>
    </location>
</feature>
<reference evidence="23 24" key="1">
    <citation type="journal article" date="2010" name="Stand. Genomic Sci.">
        <title>Complete genome sequence of Thermosphaera aggregans type strain (M11TL).</title>
        <authorList>
            <person name="Spring S."/>
            <person name="Rachel R."/>
            <person name="Lapidus A."/>
            <person name="Davenport K."/>
            <person name="Tice H."/>
            <person name="Copeland A."/>
            <person name="Cheng J.F."/>
            <person name="Lucas S."/>
            <person name="Chen F."/>
            <person name="Nolan M."/>
            <person name="Bruce D."/>
            <person name="Goodwin L."/>
            <person name="Pitluck S."/>
            <person name="Ivanova N."/>
            <person name="Mavromatis K."/>
            <person name="Ovchinnikova G."/>
            <person name="Pati A."/>
            <person name="Chen A."/>
            <person name="Palaniappan K."/>
            <person name="Land M."/>
            <person name="Hauser L."/>
            <person name="Chang Y.J."/>
            <person name="Jeffries C.C."/>
            <person name="Brettin T."/>
            <person name="Detter J.C."/>
            <person name="Tapia R."/>
            <person name="Han C."/>
            <person name="Heimerl T."/>
            <person name="Weikl F."/>
            <person name="Brambilla E."/>
            <person name="Goker M."/>
            <person name="Bristow J."/>
            <person name="Eisen J.A."/>
            <person name="Markowitz V."/>
            <person name="Hugenholtz P."/>
            <person name="Kyrpides N.C."/>
            <person name="Klenk H.P."/>
        </authorList>
    </citation>
    <scope>NUCLEOTIDE SEQUENCE [LARGE SCALE GENOMIC DNA]</scope>
    <source>
        <strain evidence="24">DSM 11486 / M11TL</strain>
    </source>
</reference>
<comment type="miscellaneous">
    <text evidence="16">This enzyme is the only unique feature of hyperthermophilic bacteria/archaea known and seems to be essential for adaptation to life at high temperatures. It may play a role in stabilization of DNA at high temperatures.</text>
</comment>
<feature type="active site" description="O-(5'-phospho-DNA)-tyrosine intermediate" evidence="16">
    <location>
        <position position="1016"/>
    </location>
</feature>
<dbReference type="Pfam" id="PF01751">
    <property type="entry name" value="Toprim"/>
    <property type="match status" value="1"/>
</dbReference>
<dbReference type="GO" id="GO:0005737">
    <property type="term" value="C:cytoplasm"/>
    <property type="evidence" value="ECO:0007669"/>
    <property type="project" value="UniProtKB-SubCell"/>
</dbReference>
<dbReference type="Gene3D" id="1.10.460.10">
    <property type="entry name" value="Topoisomerase I, domain 2"/>
    <property type="match status" value="1"/>
</dbReference>
<dbReference type="HAMAP" id="MF_01125">
    <property type="entry name" value="Reverse_gyrase"/>
    <property type="match status" value="1"/>
</dbReference>
<dbReference type="Gene3D" id="3.40.50.140">
    <property type="match status" value="1"/>
</dbReference>
<dbReference type="GO" id="GO:0008270">
    <property type="term" value="F:zinc ion binding"/>
    <property type="evidence" value="ECO:0007669"/>
    <property type="project" value="UniProtKB-UniRule"/>
</dbReference>
<dbReference type="NCBIfam" id="TIGR01054">
    <property type="entry name" value="rgy"/>
    <property type="match status" value="1"/>
</dbReference>
<evidence type="ECO:0000256" key="11">
    <source>
        <dbReference type="ARBA" id="ARBA00023029"/>
    </source>
</evidence>
<name>D5U2V5_THEAM</name>
<dbReference type="Gene3D" id="3.40.50.300">
    <property type="entry name" value="P-loop containing nucleotide triphosphate hydrolases"/>
    <property type="match status" value="3"/>
</dbReference>
<sequence length="1295" mass="148285">MSNLLNPYGFYRHACPNCGGEISDHRLFYKAPCEKCLSEGDFKKTLKRIRSEGLRDYKSIIEAYYKDLKNPEGLRQLLDEEVALEDFEEFFERATRGNKLWSAQRTWARRVLKKKSFSIIAPTGTGKTVFSLVISLYTVAKSQRGDRRRVYLVFPTLPLLLQAESKVKHFATNAGLKICEDRAEESCIRILVAHGRSDKKSKEELMEQVRNGDFDILLSTSAFFHRNFELLKNKDFALIVMDDVDAVLKSGKAIRKLLNLVNVTDDAINDGLNLIKLRQRIVFSSGEEKEKLSAEIEELEKKIARVKSEIKTTLVVNSATGRPRGIYPKLFKVFLDFEAGSKPEAIRNIVDAYIEADDPENALLEIASKLKDGFLVFVPVDRGVEYADKIAELLKAHGLKSESFHAKKKIDVLNDFARGELNCLVGVATYYGVMVRGIDLPERVKYVIFLGVPRHKFSTALEEISPTDLLRIISVLRDIAPEESKRELESLVGRLSNRLKRISQGALFKLREDFAKRLKGEHVEETVLIKELLRAYELARELLRDEEIWRKLSNLGDVGLLWENGRQYLLIPDVATYIQASGRCSRLYPGGITKGLSVIIVDDKRLLNGLNKRLRWIFEGVSIANLRELELEKLITEIEQERVIVGKILRNEYRPEGQVDLIKSALLIVESPNKAKTIANFFGKPSVRVLGKSLQAYEVTIGDYVLSIVASAGHVYDLVVDLQENYGVRRVGSRFIPVYTDIKKCVNGHQFVDETDKCPRCGTSRVVRKADIVSALKELAREVDLVLIGTDPDSEGEKIGWDLKVLLEPYAREVRRVEFHEVTRRAILEAIRNPRSFDTRLVGAQIVRRVEDRWIGFSLSEIVQKYAWTSYCFENLKDKGHDCCRENRNLSAGRVQTPVLGYIIKRYRDKEDKSLYKYRLLAEKDGEKISFTIDRAQAVNAGLVSILEKNNKRRKKDKNYPPLVIKERELIVEAKNPPPPFSTDALLEEASKSLGLATTRTMEIAQDLFEMGLITYHRTDSTRISEAGLTVARQYLEERYGDKYRDVFQPRTWGEGGAHEAIRPTRPIDADRLAELVREGVIVLTGRLTRQHILVYDLIFRRFIASQMKPAKIGKQVLTVSINGVEAVVERVVEVVEKGYLEVYQDVKLETRITEGEGRITEVVEVKPPMARYHDVIRWMKENGIGRPSTYAKIIQTLLDRRYVDVTKKHKALRPTERGIFIYRFLDEKFKEVVSVETTRRLEKDMSDIEEGRVEHMKILEKLYNELREKILDNPIIKELEDEYSERCGRKSDAA</sequence>
<dbReference type="HOGENOM" id="CLU_002886_0_0_2"/>
<dbReference type="SMART" id="SM00490">
    <property type="entry name" value="HELICc"/>
    <property type="match status" value="1"/>
</dbReference>
<evidence type="ECO:0000259" key="19">
    <source>
        <dbReference type="PROSITE" id="PS50880"/>
    </source>
</evidence>
<dbReference type="InterPro" id="IPR027417">
    <property type="entry name" value="P-loop_NTPase"/>
</dbReference>
<keyword evidence="9 16" id="KW-0067">ATP-binding</keyword>
<keyword evidence="8 16" id="KW-0862">Zinc</keyword>
<keyword evidence="4 16" id="KW-0963">Cytoplasm</keyword>
<dbReference type="InterPro" id="IPR001650">
    <property type="entry name" value="Helicase_C-like"/>
</dbReference>
<dbReference type="Gene3D" id="1.10.290.10">
    <property type="entry name" value="Topoisomerase I, domain 4"/>
    <property type="match status" value="1"/>
</dbReference>
<dbReference type="PANTHER" id="PTHR43505">
    <property type="entry name" value="REVERSE GYRASE"/>
    <property type="match status" value="1"/>
</dbReference>
<dbReference type="InterPro" id="IPR003601">
    <property type="entry name" value="Topo_IA_2"/>
</dbReference>
<evidence type="ECO:0000259" key="22">
    <source>
        <dbReference type="PROSITE" id="PS52039"/>
    </source>
</evidence>
<evidence type="ECO:0000256" key="8">
    <source>
        <dbReference type="ARBA" id="ARBA00022833"/>
    </source>
</evidence>
<protein>
    <recommendedName>
        <fullName evidence="16 17">Reverse gyrase</fullName>
        <ecNumber evidence="16">5.6.2.-</ecNumber>
    </recommendedName>
</protein>
<evidence type="ECO:0000256" key="2">
    <source>
        <dbReference type="ARBA" id="ARBA00004496"/>
    </source>
</evidence>
<dbReference type="InterPro" id="IPR023405">
    <property type="entry name" value="Topo_IA_core_domain"/>
</dbReference>
<keyword evidence="11 16" id="KW-0799">Topoisomerase</keyword>
<proteinExistence type="inferred from homology"/>
<dbReference type="Pfam" id="PF17915">
    <property type="entry name" value="zf_Rg"/>
    <property type="match status" value="1"/>
</dbReference>
<evidence type="ECO:0000256" key="13">
    <source>
        <dbReference type="ARBA" id="ARBA00023235"/>
    </source>
</evidence>
<dbReference type="PANTHER" id="PTHR43505:SF1">
    <property type="entry name" value="REVERSE GYRASE"/>
    <property type="match status" value="1"/>
</dbReference>
<dbReference type="GO" id="GO:0005524">
    <property type="term" value="F:ATP binding"/>
    <property type="evidence" value="ECO:0007669"/>
    <property type="project" value="UniProtKB-UniRule"/>
</dbReference>
<dbReference type="SUPFAM" id="SSF52540">
    <property type="entry name" value="P-loop containing nucleoside triphosphate hydrolases"/>
    <property type="match status" value="2"/>
</dbReference>
<dbReference type="PROSITE" id="PS52036">
    <property type="entry name" value="ZF_RG_N"/>
    <property type="match status" value="1"/>
</dbReference>
<keyword evidence="24" id="KW-1185">Reference proteome</keyword>
<accession>D5U2V5</accession>
<feature type="domain" description="Helicase ATP-binding" evidence="20">
    <location>
        <begin position="108"/>
        <end position="305"/>
    </location>
</feature>
<dbReference type="SMART" id="SM00437">
    <property type="entry name" value="TOP1Ac"/>
    <property type="match status" value="1"/>
</dbReference>
<dbReference type="InterPro" id="IPR011545">
    <property type="entry name" value="DEAD/DEAH_box_helicase_dom"/>
</dbReference>
<dbReference type="InterPro" id="IPR003602">
    <property type="entry name" value="Topo_IA_DNA-bd_dom"/>
</dbReference>
<dbReference type="CDD" id="cd03361">
    <property type="entry name" value="TOPRIM_TopoIA_RevGyr"/>
    <property type="match status" value="1"/>
</dbReference>
<dbReference type="eggNOG" id="arCOG01526">
    <property type="taxonomic scope" value="Archaea"/>
</dbReference>
<evidence type="ECO:0000256" key="15">
    <source>
        <dbReference type="ARBA" id="ARBA00049360"/>
    </source>
</evidence>
<evidence type="ECO:0000256" key="12">
    <source>
        <dbReference type="ARBA" id="ARBA00023125"/>
    </source>
</evidence>
<dbReference type="EMBL" id="CP001939">
    <property type="protein sequence ID" value="ADG91455.1"/>
    <property type="molecule type" value="Genomic_DNA"/>
</dbReference>
<dbReference type="Pfam" id="PF00270">
    <property type="entry name" value="DEAD"/>
    <property type="match status" value="1"/>
</dbReference>
<dbReference type="Pfam" id="PF01131">
    <property type="entry name" value="Topoisom_bac"/>
    <property type="match status" value="1"/>
</dbReference>
<dbReference type="Gene3D" id="2.60.510.20">
    <property type="match status" value="1"/>
</dbReference>
<evidence type="ECO:0000256" key="5">
    <source>
        <dbReference type="ARBA" id="ARBA00022723"/>
    </source>
</evidence>
<dbReference type="SUPFAM" id="SSF56712">
    <property type="entry name" value="Prokaryotic type I DNA topoisomerase"/>
    <property type="match status" value="1"/>
</dbReference>
<reference evidence="24" key="2">
    <citation type="journal article" date="2010" name="Stand. Genomic Sci.">
        <title>Complete genome sequence of Thermosphaera aggregans type strain (M11TLT).</title>
        <authorList>
            <person name="Spring S."/>
            <person name="Rachel R."/>
            <person name="Lapidus A."/>
            <person name="Davenport K."/>
            <person name="Tice H."/>
            <person name="Copeland A."/>
            <person name="Cheng J.-F."/>
            <person name="Lucas S."/>
            <person name="Chen F."/>
            <person name="Nolan M."/>
            <person name="Bruce D."/>
            <person name="Goodwin L."/>
            <person name="Pitluck S."/>
            <person name="Ivanova N."/>
            <person name="Mavromatis K."/>
            <person name="Ovchinnikova G."/>
            <person name="Pati A."/>
            <person name="Chen A."/>
            <person name="Palaniappan K."/>
            <person name="Land M."/>
            <person name="Hauser L."/>
            <person name="Chang Y.-J."/>
            <person name="Jeffries C.C."/>
            <person name="Brettin T."/>
            <person name="Detter J.C."/>
            <person name="Tapia R."/>
            <person name="Han C."/>
            <person name="Heimerl T."/>
            <person name="Weikl F."/>
            <person name="Brambilla E."/>
            <person name="Goker M."/>
            <person name="Bristow J."/>
            <person name="Eisen J.A."/>
            <person name="Markowitz V."/>
            <person name="Hugenholtz P."/>
            <person name="Kyrpides N.C."/>
            <person name="Klenk H.-P."/>
        </authorList>
    </citation>
    <scope>NUCLEOTIDE SEQUENCE [LARGE SCALE GENOMIC DNA]</scope>
    <source>
        <strain evidence="24">DSM 11486 / M11TL</strain>
    </source>
</reference>
<evidence type="ECO:0000256" key="14">
    <source>
        <dbReference type="ARBA" id="ARBA00043976"/>
    </source>
</evidence>
<dbReference type="GeneID" id="9166226"/>
<evidence type="ECO:0000256" key="10">
    <source>
        <dbReference type="ARBA" id="ARBA00022842"/>
    </source>
</evidence>
<evidence type="ECO:0000256" key="3">
    <source>
        <dbReference type="ARBA" id="ARBA00011245"/>
    </source>
</evidence>
<dbReference type="GO" id="GO:0003677">
    <property type="term" value="F:DNA binding"/>
    <property type="evidence" value="ECO:0007669"/>
    <property type="project" value="UniProtKB-UniRule"/>
</dbReference>
<keyword evidence="12 16" id="KW-0238">DNA-binding</keyword>
<keyword evidence="16" id="KW-0378">Hydrolase</keyword>
<evidence type="ECO:0000259" key="21">
    <source>
        <dbReference type="PROSITE" id="PS52036"/>
    </source>
</evidence>
<dbReference type="STRING" id="633148.Tagg_1187"/>
<dbReference type="PROSITE" id="PS51192">
    <property type="entry name" value="HELICASE_ATP_BIND_1"/>
    <property type="match status" value="1"/>
</dbReference>
<dbReference type="InterPro" id="IPR014001">
    <property type="entry name" value="Helicase_ATP-bd"/>
</dbReference>
<feature type="domain" description="RG N-terminal-type" evidence="21">
    <location>
        <begin position="5"/>
        <end position="44"/>
    </location>
</feature>
<dbReference type="RefSeq" id="WP_013130048.1">
    <property type="nucleotide sequence ID" value="NC_014160.1"/>
</dbReference>
<dbReference type="EC" id="5.6.2.-" evidence="16"/>
<dbReference type="PROSITE" id="PS52037">
    <property type="entry name" value="ZF_RG_C"/>
    <property type="match status" value="1"/>
</dbReference>
<comment type="function">
    <text evidence="17">Modifies the topological state of DNA by introducing positive supercoils in an ATP-dependent process, increasing the linking number in steps of +1. Binds to single-stranded DNA, transiently cleaves and then rejoins the ends, introducing a positive supercoil in the process. The scissile phosphodiester is attacked by the catalytic tyrosine of the enzyme, resulting in the formation of a DNA-(5'-phosphotyrosyl)-enzyme intermediate. Involved in rewinding DNA strands in regions of the chromosome that have opened up to allow replication, transcription, DNA repair and/or for DNA protection.</text>
</comment>
<feature type="binding site" evidence="16">
    <location>
        <position position="104"/>
    </location>
    <ligand>
        <name>ATP</name>
        <dbReference type="ChEBI" id="CHEBI:30616"/>
    </ligand>
</feature>
<evidence type="ECO:0000313" key="24">
    <source>
        <dbReference type="Proteomes" id="UP000002376"/>
    </source>
</evidence>
<comment type="cofactor">
    <cofactor evidence="1">
        <name>Mg(2+)</name>
        <dbReference type="ChEBI" id="CHEBI:18420"/>
    </cofactor>
</comment>
<dbReference type="KEGG" id="tag:Tagg_1187"/>
<evidence type="ECO:0000256" key="7">
    <source>
        <dbReference type="ARBA" id="ARBA00022771"/>
    </source>
</evidence>
<dbReference type="InterPro" id="IPR013497">
    <property type="entry name" value="Topo_IA_cen"/>
</dbReference>
<feature type="coiled-coil region" evidence="18">
    <location>
        <begin position="282"/>
        <end position="316"/>
    </location>
</feature>
<dbReference type="CDD" id="cd18798">
    <property type="entry name" value="SF2_C_reverse_gyrase"/>
    <property type="match status" value="1"/>
</dbReference>
<comment type="domain">
    <text evidence="16">Introduction of positive supercoils requires the cooperation of both domains. The helicase-like domain probably does not directly unwind DNA, but more likely acts by driving ATP-dependent conformational changes within the whole enzyme. A beta hairpin in the 'latch' region of the N-terminal domain plays a regulatory role in the enzyme, repressing topoisomerase activity in the absence of ATP and preventing the enzyme from acting as an ATP-independent relaxing enzyme; it also helps to coordinate nucleotide hydrolysis by the ATPase domain with the supercoiling activity of the topoisomerase domain.</text>
</comment>
<comment type="subunit">
    <text evidence="3 16">Monomer.</text>
</comment>
<dbReference type="GO" id="GO:0160097">
    <property type="term" value="F:reverse gyrase activity"/>
    <property type="evidence" value="ECO:0007669"/>
    <property type="project" value="UniProtKB-UniRule"/>
</dbReference>
<dbReference type="InterPro" id="IPR034142">
    <property type="entry name" value="TOPRIM_RevGyr"/>
</dbReference>
<keyword evidence="7 16" id="KW-0863">Zinc-finger</keyword>
<comment type="subcellular location">
    <subcellularLocation>
        <location evidence="2 16">Cytoplasm</location>
    </subcellularLocation>
</comment>
<evidence type="ECO:0000256" key="17">
    <source>
        <dbReference type="RuleBase" id="RU004026"/>
    </source>
</evidence>
<dbReference type="InterPro" id="IPR005736">
    <property type="entry name" value="Reverse_gyrase"/>
</dbReference>
<dbReference type="CDD" id="cd00186">
    <property type="entry name" value="TOP1Ac"/>
    <property type="match status" value="1"/>
</dbReference>
<evidence type="ECO:0000256" key="16">
    <source>
        <dbReference type="HAMAP-Rule" id="MF_01125"/>
    </source>
</evidence>
<dbReference type="InterPro" id="IPR006171">
    <property type="entry name" value="TOPRIM_dom"/>
</dbReference>
<dbReference type="PROSITE" id="PS50880">
    <property type="entry name" value="TOPRIM"/>
    <property type="match status" value="1"/>
</dbReference>
<keyword evidence="13 16" id="KW-0413">Isomerase</keyword>
<dbReference type="InterPro" id="IPR040569">
    <property type="entry name" value="Znf_Rg"/>
</dbReference>
<comment type="cofactor">
    <cofactor evidence="16">
        <name>Zn(2+)</name>
        <dbReference type="ChEBI" id="CHEBI:29105"/>
    </cofactor>
    <text evidence="16">Binds 1 or 2 zinc ions per subunit.</text>
</comment>
<organism evidence="23 24">
    <name type="scientific">Thermosphaera aggregans (strain DSM 11486 / M11TL)</name>
    <dbReference type="NCBI Taxonomy" id="633148"/>
    <lineage>
        <taxon>Archaea</taxon>
        <taxon>Thermoproteota</taxon>
        <taxon>Thermoprotei</taxon>
        <taxon>Desulfurococcales</taxon>
        <taxon>Desulfurococcaceae</taxon>
        <taxon>Thermosphaera</taxon>
    </lineage>
</organism>
<dbReference type="CDD" id="cd17924">
    <property type="entry name" value="DDXDc_reverse_gyrase"/>
    <property type="match status" value="1"/>
</dbReference>
<comment type="similarity">
    <text evidence="14 16">In the N-terminal section; belongs to the DEAD box helicase family. DDVD subfamily.</text>
</comment>
<dbReference type="OrthoDB" id="30963at2157"/>
<keyword evidence="5 16" id="KW-0479">Metal-binding</keyword>
<keyword evidence="10" id="KW-0460">Magnesium</keyword>
<dbReference type="SMART" id="SM00436">
    <property type="entry name" value="TOP1Bc"/>
    <property type="match status" value="1"/>
</dbReference>
<comment type="function">
    <text evidence="16">Modifies the topological state of DNA by introducing positive supercoils in an ATP-dependent process, increasing the linking number in steps of +1. Binds to single-stranded DNA, transiently cleaves and then rejoins the ends, introducing a positive supercoil in the process. The scissile phosphodiester is attacked by the catalytic tyrosine of the enzyme, resulting in the formation of a DNA-(5'-phosphotyrosyl)-enzyme intermediate. Probably involved in rewinding DNA strands in regions of the chromosome that have opened up to allow replication, transcription, DNA repair and/or for DNA protection.</text>
</comment>
<dbReference type="GO" id="GO:0016887">
    <property type="term" value="F:ATP hydrolysis activity"/>
    <property type="evidence" value="ECO:0007669"/>
    <property type="project" value="RHEA"/>
</dbReference>
<dbReference type="PROSITE" id="PS52039">
    <property type="entry name" value="TOPO_IA_2"/>
    <property type="match status" value="1"/>
</dbReference>
<evidence type="ECO:0000256" key="6">
    <source>
        <dbReference type="ARBA" id="ARBA00022741"/>
    </source>
</evidence>
<comment type="similarity">
    <text evidence="16">In the C-terminal section; belongs to the type IA topoisomerase family.</text>
</comment>
<evidence type="ECO:0000256" key="9">
    <source>
        <dbReference type="ARBA" id="ARBA00022840"/>
    </source>
</evidence>
<dbReference type="GO" id="GO:0006265">
    <property type="term" value="P:DNA topological change"/>
    <property type="evidence" value="ECO:0007669"/>
    <property type="project" value="UniProtKB-UniRule"/>
</dbReference>
<evidence type="ECO:0000256" key="4">
    <source>
        <dbReference type="ARBA" id="ARBA00022490"/>
    </source>
</evidence>
<dbReference type="InterPro" id="IPR013826">
    <property type="entry name" value="Topo_IA_cen_sub3"/>
</dbReference>
<evidence type="ECO:0000313" key="23">
    <source>
        <dbReference type="EMBL" id="ADG91455.1"/>
    </source>
</evidence>
<evidence type="ECO:0000256" key="18">
    <source>
        <dbReference type="SAM" id="Coils"/>
    </source>
</evidence>
<keyword evidence="18" id="KW-0175">Coiled coil</keyword>
<evidence type="ECO:0000259" key="20">
    <source>
        <dbReference type="PROSITE" id="PS51192"/>
    </source>
</evidence>
<dbReference type="SMART" id="SM00493">
    <property type="entry name" value="TOPRIM"/>
    <property type="match status" value="1"/>
</dbReference>
<dbReference type="Proteomes" id="UP000002376">
    <property type="component" value="Chromosome"/>
</dbReference>
<dbReference type="GO" id="GO:0006260">
    <property type="term" value="P:DNA replication"/>
    <property type="evidence" value="ECO:0007669"/>
    <property type="project" value="UniProtKB-UniRule"/>
</dbReference>
<dbReference type="PRINTS" id="PR00417">
    <property type="entry name" value="PRTPISMRASEI"/>
</dbReference>
<keyword evidence="6 16" id="KW-0547">Nucleotide-binding</keyword>
<dbReference type="InterPro" id="IPR013824">
    <property type="entry name" value="Topo_IA_cen_sub1"/>
</dbReference>
<evidence type="ECO:0000256" key="1">
    <source>
        <dbReference type="ARBA" id="ARBA00001946"/>
    </source>
</evidence>
<reference key="3">
    <citation type="submission" date="2010-02" db="EMBL/GenBank/DDBJ databases">
        <title>Complete genome sequence of Thermosphaera aggregans type strain (M11TL).</title>
        <authorList>
            <consortium name="US DOE Joint Genome Institute (JGI-PGF)"/>
            <person name="Spring S."/>
            <person name="Lapidus A."/>
            <person name="Munk C."/>
            <person name="Schroeder M."/>
            <person name="Glavina Del Rio T."/>
            <person name="Tice H."/>
            <person name="Copeland A."/>
            <person name="Cheng J.-F."/>
            <person name="Lucas S."/>
            <person name="Chen F."/>
            <person name="Nolan M."/>
            <person name="Bruce D."/>
            <person name="Goodwin L."/>
            <person name="Pitluck S."/>
            <person name="Ivanova N."/>
            <person name="Mavromatis K."/>
            <person name="Ovchinnikova G."/>
            <person name="Pati A."/>
            <person name="Chen A."/>
            <person name="Palaniappan K."/>
            <person name="Land M."/>
            <person name="Hauser L."/>
            <person name="Chang Y.-J."/>
            <person name="Jeffries C.C."/>
            <person name="Brettin T."/>
            <person name="Detter J.C."/>
            <person name="Tapia R."/>
            <person name="Han C."/>
            <person name="Chain P."/>
            <person name="Heimerl T."/>
            <person name="Weik F."/>
            <person name="Goker M."/>
            <person name="Rachel R."/>
            <person name="Bristow J."/>
            <person name="Eisen J.A."/>
            <person name="Markowitz V."/>
            <person name="Hugenholtz P."/>
            <person name="Kyrpides N.C."/>
            <person name="Klenk H.-P."/>
        </authorList>
    </citation>
    <scope>NUCLEOTIDE SEQUENCE</scope>
    <source>
        <strain>DSM 11486</strain>
    </source>
</reference>
<feature type="domain" description="Toprim" evidence="19">
    <location>
        <begin position="664"/>
        <end position="822"/>
    </location>
</feature>